<dbReference type="PATRIC" id="fig|447.4.peg.3219"/>
<feature type="region of interest" description="Disordered" evidence="1">
    <location>
        <begin position="1"/>
        <end position="72"/>
    </location>
</feature>
<organism evidence="2 3">
    <name type="scientific">Legionella bozemanae</name>
    <name type="common">Fluoribacter bozemanae</name>
    <dbReference type="NCBI Taxonomy" id="447"/>
    <lineage>
        <taxon>Bacteria</taxon>
        <taxon>Pseudomonadati</taxon>
        <taxon>Pseudomonadota</taxon>
        <taxon>Gammaproteobacteria</taxon>
        <taxon>Legionellales</taxon>
        <taxon>Legionellaceae</taxon>
        <taxon>Legionella</taxon>
    </lineage>
</organism>
<keyword evidence="3" id="KW-1185">Reference proteome</keyword>
<evidence type="ECO:0000256" key="1">
    <source>
        <dbReference type="SAM" id="MobiDB-lite"/>
    </source>
</evidence>
<reference evidence="2 3" key="1">
    <citation type="submission" date="2015-11" db="EMBL/GenBank/DDBJ databases">
        <title>Genomic analysis of 38 Legionella species identifies large and diverse effector repertoires.</title>
        <authorList>
            <person name="Burstein D."/>
            <person name="Amaro F."/>
            <person name="Zusman T."/>
            <person name="Lifshitz Z."/>
            <person name="Cohen O."/>
            <person name="Gilbert J.A."/>
            <person name="Pupko T."/>
            <person name="Shuman H.A."/>
            <person name="Segal G."/>
        </authorList>
    </citation>
    <scope>NUCLEOTIDE SEQUENCE [LARGE SCALE GENOMIC DNA]</scope>
    <source>
        <strain evidence="2 3">WIGA</strain>
    </source>
</reference>
<evidence type="ECO:0000313" key="2">
    <source>
        <dbReference type="EMBL" id="KTC69751.1"/>
    </source>
</evidence>
<name>A0A0W0RFH7_LEGBO</name>
<accession>A0A0W0RFH7</accession>
<dbReference type="AlphaFoldDB" id="A0A0W0RFH7"/>
<gene>
    <name evidence="2" type="ORF">Lboz_3016</name>
</gene>
<dbReference type="Proteomes" id="UP000054695">
    <property type="component" value="Unassembled WGS sequence"/>
</dbReference>
<feature type="region of interest" description="Disordered" evidence="1">
    <location>
        <begin position="86"/>
        <end position="108"/>
    </location>
</feature>
<evidence type="ECO:0000313" key="3">
    <source>
        <dbReference type="Proteomes" id="UP000054695"/>
    </source>
</evidence>
<sequence length="243" mass="27450">MAIKKGAFELYTQERKLPDKKPGNSGKKSHFFDDVNAEIGSQSVHDRFTTDKKDQINIHEDKLNSQPARKEDPISDTFSHEIDLTIDNNGLNEPSIKKSKNGNNSSQTVHKRFTLDEVETKSIINVENSFHNNAQQIGGEKKLTPSFSKIIGNQREIVIALYKNMRINKSDTTEELTLEVISNLTGVNLKSLKNTLFRLTSSGVIIRADQKVGRGGWVKYQISESIISEIQQIDFLTFSKIKK</sequence>
<proteinExistence type="predicted"/>
<protein>
    <submittedName>
        <fullName evidence="2">Uncharacterized protein</fullName>
    </submittedName>
</protein>
<feature type="compositionally biased region" description="Basic and acidic residues" evidence="1">
    <location>
        <begin position="12"/>
        <end position="22"/>
    </location>
</feature>
<dbReference type="OrthoDB" id="5638831at2"/>
<dbReference type="EMBL" id="LNXU01000043">
    <property type="protein sequence ID" value="KTC69751.1"/>
    <property type="molecule type" value="Genomic_DNA"/>
</dbReference>
<feature type="compositionally biased region" description="Basic and acidic residues" evidence="1">
    <location>
        <begin position="44"/>
        <end position="72"/>
    </location>
</feature>
<dbReference type="RefSeq" id="WP_012187505.1">
    <property type="nucleotide sequence ID" value="NZ_CAAAIY010000047.1"/>
</dbReference>
<comment type="caution">
    <text evidence="2">The sequence shown here is derived from an EMBL/GenBank/DDBJ whole genome shotgun (WGS) entry which is preliminary data.</text>
</comment>